<dbReference type="RefSeq" id="XP_015701945.1">
    <property type="nucleotide sequence ID" value="XM_015844971.1"/>
</dbReference>
<dbReference type="AlphaFoldDB" id="C1GX69"/>
<dbReference type="VEuPathDB" id="FungiDB:PAAG_03443"/>
<evidence type="ECO:0000313" key="2">
    <source>
        <dbReference type="Proteomes" id="UP000002059"/>
    </source>
</evidence>
<dbReference type="HOGENOM" id="CLU_1797066_0_0_1"/>
<accession>C1GX69</accession>
<reference evidence="1 2" key="1">
    <citation type="journal article" date="2011" name="PLoS Genet.">
        <title>Comparative genomic analysis of human fungal pathogens causing paracoccidioidomycosis.</title>
        <authorList>
            <person name="Desjardins C.A."/>
            <person name="Champion M.D."/>
            <person name="Holder J.W."/>
            <person name="Muszewska A."/>
            <person name="Goldberg J."/>
            <person name="Bailao A.M."/>
            <person name="Brigido M.M."/>
            <person name="Ferreira M.E."/>
            <person name="Garcia A.M."/>
            <person name="Grynberg M."/>
            <person name="Gujja S."/>
            <person name="Heiman D.I."/>
            <person name="Henn M.R."/>
            <person name="Kodira C.D."/>
            <person name="Leon-Narvaez H."/>
            <person name="Longo L.V."/>
            <person name="Ma L.J."/>
            <person name="Malavazi I."/>
            <person name="Matsuo A.L."/>
            <person name="Morais F.V."/>
            <person name="Pereira M."/>
            <person name="Rodriguez-Brito S."/>
            <person name="Sakthikumar S."/>
            <person name="Salem-Izacc S.M."/>
            <person name="Sykes S.M."/>
            <person name="Teixeira M.M."/>
            <person name="Vallejo M.C."/>
            <person name="Walter M.E."/>
            <person name="Yandava C."/>
            <person name="Young S."/>
            <person name="Zeng Q."/>
            <person name="Zucker J."/>
            <person name="Felipe M.S."/>
            <person name="Goldman G.H."/>
            <person name="Haas B.J."/>
            <person name="McEwen J.G."/>
            <person name="Nino-Vega G."/>
            <person name="Puccia R."/>
            <person name="San-Blas G."/>
            <person name="Soares C.M."/>
            <person name="Birren B.W."/>
            <person name="Cuomo C.A."/>
        </authorList>
    </citation>
    <scope>NUCLEOTIDE SEQUENCE [LARGE SCALE GENOMIC DNA]</scope>
    <source>
        <strain evidence="2">ATCC MYA-826 / Pb01</strain>
    </source>
</reference>
<protein>
    <submittedName>
        <fullName evidence="1">Uncharacterized protein</fullName>
    </submittedName>
</protein>
<organism evidence="1 2">
    <name type="scientific">Paracoccidioides lutzii (strain ATCC MYA-826 / Pb01)</name>
    <name type="common">Paracoccidioides brasiliensis</name>
    <dbReference type="NCBI Taxonomy" id="502779"/>
    <lineage>
        <taxon>Eukaryota</taxon>
        <taxon>Fungi</taxon>
        <taxon>Dikarya</taxon>
        <taxon>Ascomycota</taxon>
        <taxon>Pezizomycotina</taxon>
        <taxon>Eurotiomycetes</taxon>
        <taxon>Eurotiomycetidae</taxon>
        <taxon>Onygenales</taxon>
        <taxon>Ajellomycetaceae</taxon>
        <taxon>Paracoccidioides</taxon>
    </lineage>
</organism>
<keyword evidence="2" id="KW-1185">Reference proteome</keyword>
<dbReference type="Proteomes" id="UP000002059">
    <property type="component" value="Partially assembled WGS sequence"/>
</dbReference>
<dbReference type="KEGG" id="pbl:PAAG_03443"/>
<sequence>MATKSSIVLKASSDWPLWYRIILNKAEDECLLEYVKLVQTKESSTPAVEGGDEIVKISWTLPPKPPVKPQEIAMPESDTEASQREYEIKLAHVETAAEALLILSQRLSPTAAERVADVRKRYNTLLEAPKNWNLADWLDDWPMS</sequence>
<gene>
    <name evidence="1" type="ORF">PAAG_03443</name>
</gene>
<dbReference type="EMBL" id="KN293998">
    <property type="protein sequence ID" value="EEH41157.2"/>
    <property type="molecule type" value="Genomic_DNA"/>
</dbReference>
<dbReference type="GeneID" id="9098124"/>
<name>C1GX69_PARBA</name>
<proteinExistence type="predicted"/>
<evidence type="ECO:0000313" key="1">
    <source>
        <dbReference type="EMBL" id="EEH41157.2"/>
    </source>
</evidence>